<evidence type="ECO:0000259" key="2">
    <source>
        <dbReference type="Pfam" id="PF14780"/>
    </source>
</evidence>
<dbReference type="PANTHER" id="PTHR34786">
    <property type="entry name" value="OS09G0504900 PROTEIN"/>
    <property type="match status" value="1"/>
</dbReference>
<sequence>MSISQMILAGMERYCLSTIRDNQTMKFIILLLSDEKIMNIYEILDVKALIYFLFTIQQNLALFSCQITRMVPPTYSILKAPLPPVIVLSDVRINKTIPIDHDEQLSKLNKLRVSFSQRKKFWIDVEVLNKTQYRQRNQHRQFHRFRRAEEARRILKRFKSLAIDQVVNDIYKAFWNAKTIEACQGKWNFIPSKEFAEYTMHRLISATLLLDKLQMVLVETYRDHSKLLKLEHFVSLGLTYMAICSRLSIMSATWAKQLEDCYLLLQRWHLAFPSGIKQKNQEAFLSQSNQICGPHTMQDARLEYIRKESQERSTFKEPLHFSSYVAHSSRLPPIAILKKELEEVEKMGIGINDGGGGDSDDDDNGNDECDFEDMGEVIQRE</sequence>
<evidence type="ECO:0000256" key="1">
    <source>
        <dbReference type="SAM" id="MobiDB-lite"/>
    </source>
</evidence>
<keyword evidence="4" id="KW-1185">Reference proteome</keyword>
<organism evidence="3 4">
    <name type="scientific">Phycomyces blakesleeanus (strain ATCC 8743b / DSM 1359 / FGSC 10004 / NBRC 33097 / NRRL 1555)</name>
    <dbReference type="NCBI Taxonomy" id="763407"/>
    <lineage>
        <taxon>Eukaryota</taxon>
        <taxon>Fungi</taxon>
        <taxon>Fungi incertae sedis</taxon>
        <taxon>Mucoromycota</taxon>
        <taxon>Mucoromycotina</taxon>
        <taxon>Mucoromycetes</taxon>
        <taxon>Mucorales</taxon>
        <taxon>Phycomycetaceae</taxon>
        <taxon>Phycomyces</taxon>
    </lineage>
</organism>
<accession>A0A162ZWL3</accession>
<dbReference type="InterPro" id="IPR027951">
    <property type="entry name" value="Nepro_N"/>
</dbReference>
<dbReference type="OrthoDB" id="114080at2759"/>
<evidence type="ECO:0000313" key="3">
    <source>
        <dbReference type="EMBL" id="OAD69511.1"/>
    </source>
</evidence>
<feature type="compositionally biased region" description="Acidic residues" evidence="1">
    <location>
        <begin position="358"/>
        <end position="375"/>
    </location>
</feature>
<reference evidence="4" key="1">
    <citation type="submission" date="2015-06" db="EMBL/GenBank/DDBJ databases">
        <title>Expansion of signal transduction pathways in fungi by whole-genome duplication.</title>
        <authorList>
            <consortium name="DOE Joint Genome Institute"/>
            <person name="Corrochano L.M."/>
            <person name="Kuo A."/>
            <person name="Marcet-Houben M."/>
            <person name="Polaino S."/>
            <person name="Salamov A."/>
            <person name="Villalobos J.M."/>
            <person name="Alvarez M.I."/>
            <person name="Avalos J."/>
            <person name="Benito E.P."/>
            <person name="Benoit I."/>
            <person name="Burger G."/>
            <person name="Camino L.P."/>
            <person name="Canovas D."/>
            <person name="Cerda-Olmedo E."/>
            <person name="Cheng J.-F."/>
            <person name="Dominguez A."/>
            <person name="Elias M."/>
            <person name="Eslava A.P."/>
            <person name="Glaser F."/>
            <person name="Grimwood J."/>
            <person name="Gutierrez G."/>
            <person name="Heitman J."/>
            <person name="Henrissat B."/>
            <person name="Iturriaga E.A."/>
            <person name="Lang B.F."/>
            <person name="Lavin J.L."/>
            <person name="Lee S."/>
            <person name="Li W."/>
            <person name="Lindquist E."/>
            <person name="Lopez-Garcia S."/>
            <person name="Luque E.M."/>
            <person name="Marcos A.T."/>
            <person name="Martin J."/>
            <person name="McCluskey K."/>
            <person name="Medina H.R."/>
            <person name="Miralles-Duran A."/>
            <person name="Miyazaki A."/>
            <person name="Munoz-Torres E."/>
            <person name="Oguiza J.A."/>
            <person name="Ohm R."/>
            <person name="Olmedo M."/>
            <person name="Orejas M."/>
            <person name="Ortiz-Castellanos L."/>
            <person name="Pisabarro A.G."/>
            <person name="Rodriguez-Romero J."/>
            <person name="Ruiz-Herrera J."/>
            <person name="Ruiz-Vazquez R."/>
            <person name="Sanz C."/>
            <person name="Schackwitz W."/>
            <person name="Schmutz J."/>
            <person name="Shahriari M."/>
            <person name="Shelest E."/>
            <person name="Silva-Franco F."/>
            <person name="Soanes D."/>
            <person name="Syed K."/>
            <person name="Tagua V.G."/>
            <person name="Talbot N.J."/>
            <person name="Thon M."/>
            <person name="De vries R.P."/>
            <person name="Wiebenga A."/>
            <person name="Yadav J.S."/>
            <person name="Braun E.L."/>
            <person name="Baker S."/>
            <person name="Garre V."/>
            <person name="Horwitz B."/>
            <person name="Torres-Martinez S."/>
            <person name="Idnurm A."/>
            <person name="Herrera-Estrella A."/>
            <person name="Gabaldon T."/>
            <person name="Grigoriev I.V."/>
        </authorList>
    </citation>
    <scope>NUCLEOTIDE SEQUENCE [LARGE SCALE GENOMIC DNA]</scope>
    <source>
        <strain evidence="4">NRRL 1555(-)</strain>
    </source>
</reference>
<dbReference type="STRING" id="763407.A0A162ZWL3"/>
<dbReference type="RefSeq" id="XP_018287551.1">
    <property type="nucleotide sequence ID" value="XM_018436746.1"/>
</dbReference>
<dbReference type="AlphaFoldDB" id="A0A162ZWL3"/>
<dbReference type="VEuPathDB" id="FungiDB:PHYBLDRAFT_172150"/>
<evidence type="ECO:0000313" key="4">
    <source>
        <dbReference type="Proteomes" id="UP000077315"/>
    </source>
</evidence>
<dbReference type="InParanoid" id="A0A162ZWL3"/>
<gene>
    <name evidence="3" type="ORF">PHYBLDRAFT_172150</name>
</gene>
<proteinExistence type="predicted"/>
<dbReference type="EMBL" id="KV440991">
    <property type="protein sequence ID" value="OAD69511.1"/>
    <property type="molecule type" value="Genomic_DNA"/>
</dbReference>
<feature type="domain" description="Nucleolus and neural progenitor protein-like N-terminal" evidence="2">
    <location>
        <begin position="105"/>
        <end position="262"/>
    </location>
</feature>
<dbReference type="GeneID" id="28997652"/>
<dbReference type="PANTHER" id="PTHR34786:SF1">
    <property type="entry name" value="OS09G0504900 PROTEIN"/>
    <property type="match status" value="1"/>
</dbReference>
<protein>
    <recommendedName>
        <fullName evidence="2">Nucleolus and neural progenitor protein-like N-terminal domain-containing protein</fullName>
    </recommendedName>
</protein>
<name>A0A162ZWL3_PHYB8</name>
<dbReference type="Proteomes" id="UP000077315">
    <property type="component" value="Unassembled WGS sequence"/>
</dbReference>
<dbReference type="Pfam" id="PF14780">
    <property type="entry name" value="NEPRO_N"/>
    <property type="match status" value="1"/>
</dbReference>
<feature type="region of interest" description="Disordered" evidence="1">
    <location>
        <begin position="348"/>
        <end position="381"/>
    </location>
</feature>